<name>A0A481YUS9_9VIRU</name>
<dbReference type="InterPro" id="IPR057023">
    <property type="entry name" value="PTP-SAK"/>
</dbReference>
<dbReference type="SUPFAM" id="SSF52799">
    <property type="entry name" value="(Phosphotyrosine protein) phosphatases II"/>
    <property type="match status" value="1"/>
</dbReference>
<protein>
    <submittedName>
        <fullName evidence="3">Dual specificity phosphatase</fullName>
    </submittedName>
</protein>
<accession>A0A481YUS9</accession>
<dbReference type="PROSITE" id="PS50056">
    <property type="entry name" value="TYR_PHOSPHATASE_2"/>
    <property type="match status" value="1"/>
</dbReference>
<dbReference type="EMBL" id="MK500338">
    <property type="protein sequence ID" value="QBK86942.1"/>
    <property type="molecule type" value="Genomic_DNA"/>
</dbReference>
<evidence type="ECO:0000313" key="3">
    <source>
        <dbReference type="EMBL" id="QBK86942.1"/>
    </source>
</evidence>
<gene>
    <name evidence="3" type="ORF">LCMAC103_02820</name>
</gene>
<evidence type="ECO:0000259" key="2">
    <source>
        <dbReference type="PROSITE" id="PS50056"/>
    </source>
</evidence>
<reference evidence="3" key="1">
    <citation type="journal article" date="2019" name="MBio">
        <title>Virus Genomes from Deep Sea Sediments Expand the Ocean Megavirome and Support Independent Origins of Viral Gigantism.</title>
        <authorList>
            <person name="Backstrom D."/>
            <person name="Yutin N."/>
            <person name="Jorgensen S.L."/>
            <person name="Dharamshi J."/>
            <person name="Homa F."/>
            <person name="Zaremba-Niedwiedzka K."/>
            <person name="Spang A."/>
            <person name="Wolf Y.I."/>
            <person name="Koonin E.V."/>
            <person name="Ettema T.J."/>
        </authorList>
    </citation>
    <scope>NUCLEOTIDE SEQUENCE</scope>
</reference>
<organism evidence="3">
    <name type="scientific">Marseillevirus LCMAC103</name>
    <dbReference type="NCBI Taxonomy" id="2506604"/>
    <lineage>
        <taxon>Viruses</taxon>
        <taxon>Varidnaviria</taxon>
        <taxon>Bamfordvirae</taxon>
        <taxon>Nucleocytoviricota</taxon>
        <taxon>Megaviricetes</taxon>
        <taxon>Pimascovirales</taxon>
        <taxon>Pimascovirales incertae sedis</taxon>
        <taxon>Marseilleviridae</taxon>
    </lineage>
</organism>
<keyword evidence="1" id="KW-0378">Hydrolase</keyword>
<dbReference type="InterPro" id="IPR000387">
    <property type="entry name" value="Tyr_Pase_dom"/>
</dbReference>
<dbReference type="Pfam" id="PF22784">
    <property type="entry name" value="PTP-SAK"/>
    <property type="match status" value="1"/>
</dbReference>
<sequence length="195" mass="21465">MPAPRTLPTAAEMKGPAGDTNWVIPGKLLVGAAPVTEQMAGRISRAGVDVFVSLLDGYDYQHRFGAREYSAVAKQAGVVLVKFPIVDGSVTTDRRAFHLARKLYAVLRSGVNVYLHCWGGHGRAGTIAAMLIGLWYRVDLQTALRFVKRSHNTRGYGGGARSAYKTPQTQEQVRQVARFFARIDDHRRRALAEAQ</sequence>
<proteinExistence type="predicted"/>
<feature type="domain" description="Tyrosine specific protein phosphatases" evidence="2">
    <location>
        <begin position="94"/>
        <end position="149"/>
    </location>
</feature>
<evidence type="ECO:0000256" key="1">
    <source>
        <dbReference type="ARBA" id="ARBA00022801"/>
    </source>
</evidence>
<dbReference type="Gene3D" id="3.90.190.10">
    <property type="entry name" value="Protein tyrosine phosphatase superfamily"/>
    <property type="match status" value="1"/>
</dbReference>
<dbReference type="GO" id="GO:0016791">
    <property type="term" value="F:phosphatase activity"/>
    <property type="evidence" value="ECO:0007669"/>
    <property type="project" value="UniProtKB-ARBA"/>
</dbReference>
<dbReference type="InterPro" id="IPR029021">
    <property type="entry name" value="Prot-tyrosine_phosphatase-like"/>
</dbReference>